<keyword evidence="5 7" id="KW-0067">ATP-binding</keyword>
<evidence type="ECO:0000256" key="1">
    <source>
        <dbReference type="ARBA" id="ARBA00005417"/>
    </source>
</evidence>
<evidence type="ECO:0000256" key="4">
    <source>
        <dbReference type="ARBA" id="ARBA00022741"/>
    </source>
</evidence>
<keyword evidence="4" id="KW-0547">Nucleotide-binding</keyword>
<accession>A0A1I2IX88</accession>
<dbReference type="Gene3D" id="3.40.50.300">
    <property type="entry name" value="P-loop containing nucleotide triphosphate hydrolases"/>
    <property type="match status" value="1"/>
</dbReference>
<dbReference type="InterPro" id="IPR003439">
    <property type="entry name" value="ABC_transporter-like_ATP-bd"/>
</dbReference>
<dbReference type="CDD" id="cd03230">
    <property type="entry name" value="ABC_DR_subfamily_A"/>
    <property type="match status" value="1"/>
</dbReference>
<proteinExistence type="inferred from homology"/>
<dbReference type="PROSITE" id="PS50893">
    <property type="entry name" value="ABC_TRANSPORTER_2"/>
    <property type="match status" value="1"/>
</dbReference>
<dbReference type="SUPFAM" id="SSF52540">
    <property type="entry name" value="P-loop containing nucleoside triphosphate hydrolases"/>
    <property type="match status" value="1"/>
</dbReference>
<dbReference type="GO" id="GO:0005524">
    <property type="term" value="F:ATP binding"/>
    <property type="evidence" value="ECO:0007669"/>
    <property type="project" value="UniProtKB-KW"/>
</dbReference>
<dbReference type="InterPro" id="IPR050763">
    <property type="entry name" value="ABC_transporter_ATP-binding"/>
</dbReference>
<dbReference type="OrthoDB" id="9785229at2"/>
<evidence type="ECO:0000256" key="3">
    <source>
        <dbReference type="ARBA" id="ARBA00022458"/>
    </source>
</evidence>
<protein>
    <submittedName>
        <fullName evidence="7">ABC-2 type transport system ATP-binding protein</fullName>
    </submittedName>
</protein>
<dbReference type="EMBL" id="FONY01000038">
    <property type="protein sequence ID" value="SFF47102.1"/>
    <property type="molecule type" value="Genomic_DNA"/>
</dbReference>
<dbReference type="PROSITE" id="PS00211">
    <property type="entry name" value="ABC_TRANSPORTER_1"/>
    <property type="match status" value="1"/>
</dbReference>
<name>A0A1I2IX88_9BACT</name>
<organism evidence="7 8">
    <name type="scientific">Thermoflexibacter ruber</name>
    <dbReference type="NCBI Taxonomy" id="1003"/>
    <lineage>
        <taxon>Bacteria</taxon>
        <taxon>Pseudomonadati</taxon>
        <taxon>Bacteroidota</taxon>
        <taxon>Cytophagia</taxon>
        <taxon>Cytophagales</taxon>
        <taxon>Thermoflexibacteraceae</taxon>
        <taxon>Thermoflexibacter</taxon>
    </lineage>
</organism>
<evidence type="ECO:0000256" key="2">
    <source>
        <dbReference type="ARBA" id="ARBA00022448"/>
    </source>
</evidence>
<evidence type="ECO:0000259" key="6">
    <source>
        <dbReference type="PROSITE" id="PS50893"/>
    </source>
</evidence>
<keyword evidence="8" id="KW-1185">Reference proteome</keyword>
<dbReference type="Pfam" id="PF00005">
    <property type="entry name" value="ABC_tran"/>
    <property type="match status" value="1"/>
</dbReference>
<dbReference type="STRING" id="1003.SAMN04488541_103839"/>
<dbReference type="GO" id="GO:0016887">
    <property type="term" value="F:ATP hydrolysis activity"/>
    <property type="evidence" value="ECO:0007669"/>
    <property type="project" value="InterPro"/>
</dbReference>
<evidence type="ECO:0000256" key="5">
    <source>
        <dbReference type="ARBA" id="ARBA00022840"/>
    </source>
</evidence>
<reference evidence="7 8" key="1">
    <citation type="submission" date="2016-10" db="EMBL/GenBank/DDBJ databases">
        <authorList>
            <person name="de Groot N.N."/>
        </authorList>
    </citation>
    <scope>NUCLEOTIDE SEQUENCE [LARGE SCALE GENOMIC DNA]</scope>
    <source>
        <strain>GEY</strain>
        <strain evidence="8">DSM 9560</strain>
    </source>
</reference>
<dbReference type="PANTHER" id="PTHR42711:SF5">
    <property type="entry name" value="ABC TRANSPORTER ATP-BINDING PROTEIN NATA"/>
    <property type="match status" value="1"/>
</dbReference>
<keyword evidence="2" id="KW-0813">Transport</keyword>
<dbReference type="PANTHER" id="PTHR42711">
    <property type="entry name" value="ABC TRANSPORTER ATP-BINDING PROTEIN"/>
    <property type="match status" value="1"/>
</dbReference>
<feature type="domain" description="ABC transporter" evidence="6">
    <location>
        <begin position="5"/>
        <end position="234"/>
    </location>
</feature>
<dbReference type="InterPro" id="IPR003593">
    <property type="entry name" value="AAA+_ATPase"/>
</dbReference>
<dbReference type="SMART" id="SM00382">
    <property type="entry name" value="AAA"/>
    <property type="match status" value="1"/>
</dbReference>
<evidence type="ECO:0000313" key="8">
    <source>
        <dbReference type="Proteomes" id="UP000199513"/>
    </source>
</evidence>
<keyword evidence="3" id="KW-0536">Nodulation</keyword>
<evidence type="ECO:0000313" key="7">
    <source>
        <dbReference type="EMBL" id="SFF47102.1"/>
    </source>
</evidence>
<dbReference type="Proteomes" id="UP000199513">
    <property type="component" value="Unassembled WGS sequence"/>
</dbReference>
<dbReference type="RefSeq" id="WP_091548840.1">
    <property type="nucleotide sequence ID" value="NZ_FONY01000038.1"/>
</dbReference>
<dbReference type="InterPro" id="IPR017871">
    <property type="entry name" value="ABC_transporter-like_CS"/>
</dbReference>
<dbReference type="InterPro" id="IPR027417">
    <property type="entry name" value="P-loop_NTPase"/>
</dbReference>
<comment type="similarity">
    <text evidence="1">Belongs to the ABC transporter superfamily.</text>
</comment>
<dbReference type="AlphaFoldDB" id="A0A1I2IX88"/>
<gene>
    <name evidence="7" type="ORF">SAMN04488541_103839</name>
</gene>
<sequence length="248" mass="28493">MKEIIYFNKLTKKYNKQEVLKKLSFDIQQGESISLIGNNGCGKSTTIHILCNLIPYDNGEVLFEGKKVTPNYVSYKKHLGIVLSKPYYVEEFNVVEYWKFVCKFQEVPKNEINQRIDDLVNLLELNEHTKKPIKNLSSGNQMKVSLGGALIHNPKMLVLDEPFVNLDIGTTEKIMNILKSFKGKKTIFITSHQLELVADLCDRFLIMDKGHIIAELNKQDYDSLDALKIHVKQFLVKEDNSLNLSWLG</sequence>